<dbReference type="Gene3D" id="1.10.340.70">
    <property type="match status" value="1"/>
</dbReference>
<comment type="caution">
    <text evidence="2">The sequence shown here is derived from an EMBL/GenBank/DDBJ whole genome shotgun (WGS) entry which is preliminary data.</text>
</comment>
<accession>A0A8J4GTD2</accession>
<organism evidence="2 3">
    <name type="scientific">Volvox reticuliferus</name>
    <dbReference type="NCBI Taxonomy" id="1737510"/>
    <lineage>
        <taxon>Eukaryota</taxon>
        <taxon>Viridiplantae</taxon>
        <taxon>Chlorophyta</taxon>
        <taxon>core chlorophytes</taxon>
        <taxon>Chlorophyceae</taxon>
        <taxon>CS clade</taxon>
        <taxon>Chlamydomonadales</taxon>
        <taxon>Volvocaceae</taxon>
        <taxon>Volvox</taxon>
    </lineage>
</organism>
<dbReference type="InterPro" id="IPR041588">
    <property type="entry name" value="Integrase_H2C2"/>
</dbReference>
<sequence>MVAHSSPWPQPRRPQRRWRTLSARTDVWDDEQTMHLLRYWVMPQGLPTPEQKRCTRRARLYRFQGDTLYRIEGDAKARVVPWPTECTDIIRRTHEDTDHLGLRRTTSLILTSYWWRGMSEDVAAV</sequence>
<reference evidence="2" key="1">
    <citation type="journal article" date="2021" name="Proc. Natl. Acad. Sci. U.S.A.">
        <title>Three genomes in the algal genus Volvox reveal the fate of a haploid sex-determining region after a transition to homothallism.</title>
        <authorList>
            <person name="Yamamoto K."/>
            <person name="Hamaji T."/>
            <person name="Kawai-Toyooka H."/>
            <person name="Matsuzaki R."/>
            <person name="Takahashi F."/>
            <person name="Nishimura Y."/>
            <person name="Kawachi M."/>
            <person name="Noguchi H."/>
            <person name="Minakuchi Y."/>
            <person name="Umen J.G."/>
            <person name="Toyoda A."/>
            <person name="Nozaki H."/>
        </authorList>
    </citation>
    <scope>NUCLEOTIDE SEQUENCE</scope>
    <source>
        <strain evidence="2">NIES-3785</strain>
    </source>
</reference>
<feature type="domain" description="Integrase zinc-binding" evidence="1">
    <location>
        <begin position="85"/>
        <end position="124"/>
    </location>
</feature>
<dbReference type="Pfam" id="PF17921">
    <property type="entry name" value="Integrase_H2C2"/>
    <property type="match status" value="1"/>
</dbReference>
<proteinExistence type="predicted"/>
<gene>
    <name evidence="2" type="ORF">Vretimale_17564</name>
</gene>
<dbReference type="EMBL" id="BNCQ01000059">
    <property type="protein sequence ID" value="GIM14742.1"/>
    <property type="molecule type" value="Genomic_DNA"/>
</dbReference>
<evidence type="ECO:0000259" key="1">
    <source>
        <dbReference type="Pfam" id="PF17921"/>
    </source>
</evidence>
<evidence type="ECO:0000313" key="3">
    <source>
        <dbReference type="Proteomes" id="UP000722791"/>
    </source>
</evidence>
<dbReference type="AlphaFoldDB" id="A0A8J4GTD2"/>
<feature type="non-terminal residue" evidence="2">
    <location>
        <position position="125"/>
    </location>
</feature>
<evidence type="ECO:0000313" key="2">
    <source>
        <dbReference type="EMBL" id="GIM14742.1"/>
    </source>
</evidence>
<dbReference type="Proteomes" id="UP000722791">
    <property type="component" value="Unassembled WGS sequence"/>
</dbReference>
<protein>
    <recommendedName>
        <fullName evidence="1">Integrase zinc-binding domain-containing protein</fullName>
    </recommendedName>
</protein>
<name>A0A8J4GTD2_9CHLO</name>